<evidence type="ECO:0000256" key="3">
    <source>
        <dbReference type="ARBA" id="ARBA00022448"/>
    </source>
</evidence>
<dbReference type="PATRIC" id="fig|1543721.4.peg.2026"/>
<keyword evidence="9 11" id="KW-0472">Membrane</keyword>
<feature type="compositionally biased region" description="Basic and acidic residues" evidence="10">
    <location>
        <begin position="131"/>
        <end position="150"/>
    </location>
</feature>
<sequence>MKRSGIVTSIDRLGLTLFVAVTLHAVGILGVSFTLETPEKLPTPDRTLEIMVVQNPKKSPPKEPLEKADFLAQATQVGGGNQPDKVRPKTQVTPPTPPQQPKQVQTTAPTPPQAAQAAAKQPKKVLTQQQPERRKIETEPKKQPQPEKKRITAAQLLASTNQEISRLTAELDKKTKAYAKRPRRKTLMASTQEYKYASYLDAWRRKVERVGNLNYPDEAKRRKLYGNLVLHVAIRPDGSVRSINVRKSSGHKLLDDAAIRIVKLSAPFAPFPAEIRKETDILDIIRTWQFRNNDQLFSK</sequence>
<evidence type="ECO:0000256" key="4">
    <source>
        <dbReference type="ARBA" id="ARBA00022475"/>
    </source>
</evidence>
<dbReference type="AlphaFoldDB" id="A0A0F7JZ92"/>
<dbReference type="KEGG" id="seds:AAY24_09760"/>
<proteinExistence type="inferred from homology"/>
<dbReference type="InterPro" id="IPR037682">
    <property type="entry name" value="TonB_C"/>
</dbReference>
<dbReference type="OrthoDB" id="9803361at2"/>
<reference evidence="13 14" key="1">
    <citation type="journal article" date="2015" name="Genome Announc.">
        <title>Complete Genome Sequence of Sedimenticola thiotaurini Strain SIP-G1, a Polyphosphate- and Polyhydroxyalkanoate-Accumulating Sulfur-Oxidizing Gammaproteobacterium Isolated from Salt Marsh Sediments.</title>
        <authorList>
            <person name="Flood B.E."/>
            <person name="Jones D.S."/>
            <person name="Bailey J.V."/>
        </authorList>
    </citation>
    <scope>NUCLEOTIDE SEQUENCE [LARGE SCALE GENOMIC DNA]</scope>
    <source>
        <strain evidence="13 14">SIP-G1</strain>
    </source>
</reference>
<evidence type="ECO:0000256" key="8">
    <source>
        <dbReference type="ARBA" id="ARBA00022989"/>
    </source>
</evidence>
<comment type="subcellular location">
    <subcellularLocation>
        <location evidence="1">Cell inner membrane</location>
        <topology evidence="1">Single-pass membrane protein</topology>
        <orientation evidence="1">Periplasmic side</orientation>
    </subcellularLocation>
</comment>
<dbReference type="PANTHER" id="PTHR33446">
    <property type="entry name" value="PROTEIN TONB-RELATED"/>
    <property type="match status" value="1"/>
</dbReference>
<name>A0A0F7JZ92_9GAMM</name>
<evidence type="ECO:0000313" key="14">
    <source>
        <dbReference type="Proteomes" id="UP000034410"/>
    </source>
</evidence>
<evidence type="ECO:0000256" key="5">
    <source>
        <dbReference type="ARBA" id="ARBA00022519"/>
    </source>
</evidence>
<evidence type="ECO:0000256" key="6">
    <source>
        <dbReference type="ARBA" id="ARBA00022692"/>
    </source>
</evidence>
<feature type="region of interest" description="Disordered" evidence="10">
    <location>
        <begin position="56"/>
        <end position="150"/>
    </location>
</feature>
<accession>A0A0F7JZ92</accession>
<dbReference type="SUPFAM" id="SSF74653">
    <property type="entry name" value="TolA/TonB C-terminal domain"/>
    <property type="match status" value="1"/>
</dbReference>
<dbReference type="Gene3D" id="3.30.1150.10">
    <property type="match status" value="1"/>
</dbReference>
<gene>
    <name evidence="13" type="ORF">AAY24_09760</name>
</gene>
<keyword evidence="3" id="KW-0813">Transport</keyword>
<evidence type="ECO:0000259" key="12">
    <source>
        <dbReference type="PROSITE" id="PS52015"/>
    </source>
</evidence>
<keyword evidence="6 11" id="KW-0812">Transmembrane</keyword>
<dbReference type="NCBIfam" id="TIGR01352">
    <property type="entry name" value="tonB_Cterm"/>
    <property type="match status" value="1"/>
</dbReference>
<dbReference type="GO" id="GO:0055085">
    <property type="term" value="P:transmembrane transport"/>
    <property type="evidence" value="ECO:0007669"/>
    <property type="project" value="InterPro"/>
</dbReference>
<feature type="compositionally biased region" description="Low complexity" evidence="10">
    <location>
        <begin position="101"/>
        <end position="120"/>
    </location>
</feature>
<keyword evidence="4" id="KW-1003">Cell membrane</keyword>
<comment type="similarity">
    <text evidence="2">Belongs to the TonB family.</text>
</comment>
<evidence type="ECO:0000256" key="10">
    <source>
        <dbReference type="SAM" id="MobiDB-lite"/>
    </source>
</evidence>
<evidence type="ECO:0000256" key="1">
    <source>
        <dbReference type="ARBA" id="ARBA00004383"/>
    </source>
</evidence>
<dbReference type="InterPro" id="IPR051045">
    <property type="entry name" value="TonB-dependent_transducer"/>
</dbReference>
<dbReference type="Pfam" id="PF03544">
    <property type="entry name" value="TonB_C"/>
    <property type="match status" value="1"/>
</dbReference>
<dbReference type="InterPro" id="IPR006260">
    <property type="entry name" value="TonB/TolA_C"/>
</dbReference>
<evidence type="ECO:0000256" key="2">
    <source>
        <dbReference type="ARBA" id="ARBA00006555"/>
    </source>
</evidence>
<dbReference type="GO" id="GO:0031992">
    <property type="term" value="F:energy transducer activity"/>
    <property type="evidence" value="ECO:0007669"/>
    <property type="project" value="TreeGrafter"/>
</dbReference>
<feature type="transmembrane region" description="Helical" evidence="11">
    <location>
        <begin position="12"/>
        <end position="35"/>
    </location>
</feature>
<dbReference type="RefSeq" id="WP_046859527.1">
    <property type="nucleotide sequence ID" value="NZ_CP011412.1"/>
</dbReference>
<dbReference type="Proteomes" id="UP000034410">
    <property type="component" value="Chromosome"/>
</dbReference>
<keyword evidence="7" id="KW-0653">Protein transport</keyword>
<dbReference type="GO" id="GO:0098797">
    <property type="term" value="C:plasma membrane protein complex"/>
    <property type="evidence" value="ECO:0007669"/>
    <property type="project" value="TreeGrafter"/>
</dbReference>
<keyword evidence="14" id="KW-1185">Reference proteome</keyword>
<evidence type="ECO:0000256" key="7">
    <source>
        <dbReference type="ARBA" id="ARBA00022927"/>
    </source>
</evidence>
<keyword evidence="5" id="KW-0997">Cell inner membrane</keyword>
<protein>
    <recommendedName>
        <fullName evidence="12">TonB C-terminal domain-containing protein</fullName>
    </recommendedName>
</protein>
<evidence type="ECO:0000313" key="13">
    <source>
        <dbReference type="EMBL" id="AKH20594.1"/>
    </source>
</evidence>
<dbReference type="EMBL" id="CP011412">
    <property type="protein sequence ID" value="AKH20594.1"/>
    <property type="molecule type" value="Genomic_DNA"/>
</dbReference>
<dbReference type="PANTHER" id="PTHR33446:SF11">
    <property type="entry name" value="TONB3"/>
    <property type="match status" value="1"/>
</dbReference>
<dbReference type="PROSITE" id="PS52015">
    <property type="entry name" value="TONB_CTD"/>
    <property type="match status" value="1"/>
</dbReference>
<keyword evidence="8 11" id="KW-1133">Transmembrane helix</keyword>
<organism evidence="13 14">
    <name type="scientific">Sedimenticola thiotaurini</name>
    <dbReference type="NCBI Taxonomy" id="1543721"/>
    <lineage>
        <taxon>Bacteria</taxon>
        <taxon>Pseudomonadati</taxon>
        <taxon>Pseudomonadota</taxon>
        <taxon>Gammaproteobacteria</taxon>
        <taxon>Chromatiales</taxon>
        <taxon>Sedimenticolaceae</taxon>
        <taxon>Sedimenticola</taxon>
    </lineage>
</organism>
<evidence type="ECO:0000256" key="11">
    <source>
        <dbReference type="SAM" id="Phobius"/>
    </source>
</evidence>
<evidence type="ECO:0000256" key="9">
    <source>
        <dbReference type="ARBA" id="ARBA00023136"/>
    </source>
</evidence>
<feature type="domain" description="TonB C-terminal" evidence="12">
    <location>
        <begin position="200"/>
        <end position="299"/>
    </location>
</feature>
<feature type="compositionally biased region" description="Basic and acidic residues" evidence="10">
    <location>
        <begin position="60"/>
        <end position="69"/>
    </location>
</feature>
<dbReference type="GO" id="GO:0015031">
    <property type="term" value="P:protein transport"/>
    <property type="evidence" value="ECO:0007669"/>
    <property type="project" value="UniProtKB-KW"/>
</dbReference>